<sequence length="158" mass="18097">MTSDTDIIGASSRSSRNFMAMFAEYREAPADRSAATGAAYVPEEAEARRFAELVRDRYEIERELGRGGMGVVLLGRDRRLERHVALKLLPRSRGSGSPSQRRFLHEARTVARLSHPTSCRCSTRTRWSRSRTTRWPTSRARRWPRWCARGGACRSRRS</sequence>
<evidence type="ECO:0000256" key="1">
    <source>
        <dbReference type="PROSITE-ProRule" id="PRU10141"/>
    </source>
</evidence>
<keyword evidence="1" id="KW-0067">ATP-binding</keyword>
<evidence type="ECO:0000313" key="3">
    <source>
        <dbReference type="Proteomes" id="UP001217838"/>
    </source>
</evidence>
<name>A0ABT5BDH8_9BACT</name>
<accession>A0ABT5BDH8</accession>
<dbReference type="Gene3D" id="3.30.200.20">
    <property type="entry name" value="Phosphorylase Kinase, domain 1"/>
    <property type="match status" value="1"/>
</dbReference>
<dbReference type="Proteomes" id="UP001217838">
    <property type="component" value="Unassembled WGS sequence"/>
</dbReference>
<keyword evidence="1" id="KW-0547">Nucleotide-binding</keyword>
<dbReference type="PROSITE" id="PS00107">
    <property type="entry name" value="PROTEIN_KINASE_ATP"/>
    <property type="match status" value="1"/>
</dbReference>
<dbReference type="RefSeq" id="WP_272003572.1">
    <property type="nucleotide sequence ID" value="NZ_JAQNDN010000019.1"/>
</dbReference>
<dbReference type="SUPFAM" id="SSF56112">
    <property type="entry name" value="Protein kinase-like (PK-like)"/>
    <property type="match status" value="1"/>
</dbReference>
<gene>
    <name evidence="2" type="ORF">POL58_30985</name>
</gene>
<keyword evidence="3" id="KW-1185">Reference proteome</keyword>
<protein>
    <recommendedName>
        <fullName evidence="4">Protein kinase domain-containing protein</fullName>
    </recommendedName>
</protein>
<comment type="caution">
    <text evidence="2">The sequence shown here is derived from an EMBL/GenBank/DDBJ whole genome shotgun (WGS) entry which is preliminary data.</text>
</comment>
<feature type="binding site" evidence="1">
    <location>
        <position position="87"/>
    </location>
    <ligand>
        <name>ATP</name>
        <dbReference type="ChEBI" id="CHEBI:30616"/>
    </ligand>
</feature>
<evidence type="ECO:0000313" key="2">
    <source>
        <dbReference type="EMBL" id="MDC0672214.1"/>
    </source>
</evidence>
<dbReference type="InterPro" id="IPR017441">
    <property type="entry name" value="Protein_kinase_ATP_BS"/>
</dbReference>
<proteinExistence type="predicted"/>
<reference evidence="2 3" key="1">
    <citation type="submission" date="2022-11" db="EMBL/GenBank/DDBJ databases">
        <title>Minimal conservation of predation-associated metabolite biosynthetic gene clusters underscores biosynthetic potential of Myxococcota including descriptions for ten novel species: Archangium lansinium sp. nov., Myxococcus landrumus sp. nov., Nannocystis bai.</title>
        <authorList>
            <person name="Ahearne A."/>
            <person name="Stevens C."/>
            <person name="Dowd S."/>
        </authorList>
    </citation>
    <scope>NUCLEOTIDE SEQUENCE [LARGE SCALE GENOMIC DNA]</scope>
    <source>
        <strain evidence="2 3">NCELM</strain>
    </source>
</reference>
<dbReference type="InterPro" id="IPR011009">
    <property type="entry name" value="Kinase-like_dom_sf"/>
</dbReference>
<evidence type="ECO:0008006" key="4">
    <source>
        <dbReference type="Google" id="ProtNLM"/>
    </source>
</evidence>
<dbReference type="EMBL" id="JAQNDN010000019">
    <property type="protein sequence ID" value="MDC0672214.1"/>
    <property type="molecule type" value="Genomic_DNA"/>
</dbReference>
<organism evidence="2 3">
    <name type="scientific">Nannocystis radixulma</name>
    <dbReference type="NCBI Taxonomy" id="2995305"/>
    <lineage>
        <taxon>Bacteria</taxon>
        <taxon>Pseudomonadati</taxon>
        <taxon>Myxococcota</taxon>
        <taxon>Polyangia</taxon>
        <taxon>Nannocystales</taxon>
        <taxon>Nannocystaceae</taxon>
        <taxon>Nannocystis</taxon>
    </lineage>
</organism>